<evidence type="ECO:0000256" key="1">
    <source>
        <dbReference type="SAM" id="MobiDB-lite"/>
    </source>
</evidence>
<organism evidence="2 3">
    <name type="scientific">Cordylochernes scorpioides</name>
    <dbReference type="NCBI Taxonomy" id="51811"/>
    <lineage>
        <taxon>Eukaryota</taxon>
        <taxon>Metazoa</taxon>
        <taxon>Ecdysozoa</taxon>
        <taxon>Arthropoda</taxon>
        <taxon>Chelicerata</taxon>
        <taxon>Arachnida</taxon>
        <taxon>Pseudoscorpiones</taxon>
        <taxon>Cheliferoidea</taxon>
        <taxon>Chernetidae</taxon>
        <taxon>Cordylochernes</taxon>
    </lineage>
</organism>
<sequence length="143" mass="15635">MNPGSLCITIKVTGMFATIVEKAHCQHVFDIVKRDGTQATRESGRDGPGTAGRPFDAPTIPNCLKSPKVLTDGPHLPPLGMSLLSQGNDIEECEQRERESHTHGEILKVIKTGGFYTLRYFSGVHGKGKLGMGYYDIGVEYEK</sequence>
<proteinExistence type="predicted"/>
<feature type="region of interest" description="Disordered" evidence="1">
    <location>
        <begin position="37"/>
        <end position="77"/>
    </location>
</feature>
<accession>A0ABY6KWH9</accession>
<reference evidence="2 3" key="1">
    <citation type="submission" date="2022-01" db="EMBL/GenBank/DDBJ databases">
        <title>A chromosomal length assembly of Cordylochernes scorpioides.</title>
        <authorList>
            <person name="Zeh D."/>
            <person name="Zeh J."/>
        </authorList>
    </citation>
    <scope>NUCLEOTIDE SEQUENCE [LARGE SCALE GENOMIC DNA]</scope>
    <source>
        <strain evidence="2">IN4F17</strain>
        <tissue evidence="2">Whole Body</tissue>
    </source>
</reference>
<keyword evidence="3" id="KW-1185">Reference proteome</keyword>
<name>A0ABY6KWH9_9ARAC</name>
<gene>
    <name evidence="2" type="ORF">LAZ67_10002232</name>
</gene>
<dbReference type="Proteomes" id="UP001235939">
    <property type="component" value="Chromosome 10"/>
</dbReference>
<protein>
    <submittedName>
        <fullName evidence="2">Uncharacterized protein</fullName>
    </submittedName>
</protein>
<evidence type="ECO:0000313" key="3">
    <source>
        <dbReference type="Proteomes" id="UP001235939"/>
    </source>
</evidence>
<dbReference type="EMBL" id="CP092872">
    <property type="protein sequence ID" value="UYV73229.1"/>
    <property type="molecule type" value="Genomic_DNA"/>
</dbReference>
<evidence type="ECO:0000313" key="2">
    <source>
        <dbReference type="EMBL" id="UYV73229.1"/>
    </source>
</evidence>